<comment type="similarity">
    <text evidence="1">Belongs to the barstar family.</text>
</comment>
<dbReference type="Proteomes" id="UP000245697">
    <property type="component" value="Unassembled WGS sequence"/>
</dbReference>
<evidence type="ECO:0000256" key="1">
    <source>
        <dbReference type="ARBA" id="ARBA00006845"/>
    </source>
</evidence>
<accession>A0A316FN84</accession>
<name>A0A316FN84_9ACTN</name>
<dbReference type="Pfam" id="PF01337">
    <property type="entry name" value="Barstar"/>
    <property type="match status" value="1"/>
</dbReference>
<evidence type="ECO:0000259" key="2">
    <source>
        <dbReference type="Pfam" id="PF01337"/>
    </source>
</evidence>
<dbReference type="InterPro" id="IPR000468">
    <property type="entry name" value="Barstar"/>
</dbReference>
<reference evidence="3 4" key="1">
    <citation type="submission" date="2018-05" db="EMBL/GenBank/DDBJ databases">
        <title>Genomic Encyclopedia of Archaeal and Bacterial Type Strains, Phase II (KMG-II): from individual species to whole genera.</title>
        <authorList>
            <person name="Goeker M."/>
        </authorList>
    </citation>
    <scope>NUCLEOTIDE SEQUENCE [LARGE SCALE GENOMIC DNA]</scope>
    <source>
        <strain evidence="3 4">DSM 45184</strain>
    </source>
</reference>
<dbReference type="EMBL" id="QGGR01000004">
    <property type="protein sequence ID" value="PWK49665.1"/>
    <property type="molecule type" value="Genomic_DNA"/>
</dbReference>
<gene>
    <name evidence="3" type="ORF">BC793_104340</name>
</gene>
<keyword evidence="4" id="KW-1185">Reference proteome</keyword>
<protein>
    <submittedName>
        <fullName evidence="3">Barstar (Barnase inhibitor)</fullName>
    </submittedName>
</protein>
<organism evidence="3 4">
    <name type="scientific">Actinoplanes xinjiangensis</name>
    <dbReference type="NCBI Taxonomy" id="512350"/>
    <lineage>
        <taxon>Bacteria</taxon>
        <taxon>Bacillati</taxon>
        <taxon>Actinomycetota</taxon>
        <taxon>Actinomycetes</taxon>
        <taxon>Micromonosporales</taxon>
        <taxon>Micromonosporaceae</taxon>
        <taxon>Actinoplanes</taxon>
    </lineage>
</organism>
<feature type="domain" description="Barstar (barnase inhibitor)" evidence="2">
    <location>
        <begin position="245"/>
        <end position="324"/>
    </location>
</feature>
<dbReference type="RefSeq" id="WP_109592099.1">
    <property type="nucleotide sequence ID" value="NZ_BONA01000026.1"/>
</dbReference>
<sequence length="331" mass="36067">MDLPDPPLERFTLTGCDRVVATPAHFDVAYVEPIVNGRTGDFTALYDVTVSASDGDRIEVTGRVEQQRHLRPDGEPPEADGFQLSLDDDTVIARCRMVDGFFRERTELLAPPVTLLGLRPSPGFAAALAAWRHDGTEDLELSAAISARHADGAQFGILEPGVFSSVRAVRPSALGPDLLDVELEDGVWEPLPAGARPLWESWLRQRPTVSGTWVPLSPHMRHEWLRLALAGNRYRARPDRPAGTTYHLDGTQVTDGNAFYCALGEAINGPGGYFGWNGYALNDCLSGEWGAAPPFTLRWTAHETAKNSMGVESFTELMAVFAQADVTVTLA</sequence>
<evidence type="ECO:0000313" key="4">
    <source>
        <dbReference type="Proteomes" id="UP000245697"/>
    </source>
</evidence>
<evidence type="ECO:0000313" key="3">
    <source>
        <dbReference type="EMBL" id="PWK49665.1"/>
    </source>
</evidence>
<dbReference type="Gene3D" id="3.30.370.10">
    <property type="entry name" value="Barstar-like"/>
    <property type="match status" value="1"/>
</dbReference>
<dbReference type="AlphaFoldDB" id="A0A316FN84"/>
<dbReference type="SUPFAM" id="SSF52038">
    <property type="entry name" value="Barstar-related"/>
    <property type="match status" value="1"/>
</dbReference>
<comment type="caution">
    <text evidence="3">The sequence shown here is derived from an EMBL/GenBank/DDBJ whole genome shotgun (WGS) entry which is preliminary data.</text>
</comment>
<proteinExistence type="inferred from homology"/>
<dbReference type="InterPro" id="IPR035905">
    <property type="entry name" value="Barstar-like_sf"/>
</dbReference>
<dbReference type="OrthoDB" id="8859549at2"/>